<keyword evidence="2" id="KW-0732">Signal</keyword>
<feature type="signal peptide" evidence="2">
    <location>
        <begin position="1"/>
        <end position="25"/>
    </location>
</feature>
<evidence type="ECO:0000313" key="4">
    <source>
        <dbReference type="Proteomes" id="UP000187406"/>
    </source>
</evidence>
<dbReference type="EMBL" id="BDDD01000255">
    <property type="protein sequence ID" value="GAV62404.1"/>
    <property type="molecule type" value="Genomic_DNA"/>
</dbReference>
<dbReference type="PANTHER" id="PTHR37389">
    <property type="entry name" value="NODULIN-24"/>
    <property type="match status" value="1"/>
</dbReference>
<organism evidence="3 4">
    <name type="scientific">Cephalotus follicularis</name>
    <name type="common">Albany pitcher plant</name>
    <dbReference type="NCBI Taxonomy" id="3775"/>
    <lineage>
        <taxon>Eukaryota</taxon>
        <taxon>Viridiplantae</taxon>
        <taxon>Streptophyta</taxon>
        <taxon>Embryophyta</taxon>
        <taxon>Tracheophyta</taxon>
        <taxon>Spermatophyta</taxon>
        <taxon>Magnoliopsida</taxon>
        <taxon>eudicotyledons</taxon>
        <taxon>Gunneridae</taxon>
        <taxon>Pentapetalae</taxon>
        <taxon>rosids</taxon>
        <taxon>fabids</taxon>
        <taxon>Oxalidales</taxon>
        <taxon>Cephalotaceae</taxon>
        <taxon>Cephalotus</taxon>
    </lineage>
</organism>
<dbReference type="Proteomes" id="UP000187406">
    <property type="component" value="Unassembled WGS sequence"/>
</dbReference>
<feature type="chain" id="PRO_5010235663" evidence="2">
    <location>
        <begin position="26"/>
        <end position="136"/>
    </location>
</feature>
<dbReference type="OrthoDB" id="1936545at2759"/>
<comment type="caution">
    <text evidence="3">The sequence shown here is derived from an EMBL/GenBank/DDBJ whole genome shotgun (WGS) entry which is preliminary data.</text>
</comment>
<protein>
    <submittedName>
        <fullName evidence="3">GRP domain-containing protein</fullName>
    </submittedName>
</protein>
<evidence type="ECO:0000313" key="3">
    <source>
        <dbReference type="EMBL" id="GAV62404.1"/>
    </source>
</evidence>
<name>A0A1Q3B3E8_CEPFO</name>
<dbReference type="InterPro" id="IPR010800">
    <property type="entry name" value="GRP"/>
</dbReference>
<evidence type="ECO:0000256" key="1">
    <source>
        <dbReference type="SAM" id="MobiDB-lite"/>
    </source>
</evidence>
<dbReference type="PANTHER" id="PTHR37389:SF40">
    <property type="entry name" value="NODULIN-24"/>
    <property type="match status" value="1"/>
</dbReference>
<dbReference type="InParanoid" id="A0A1Q3B3E8"/>
<sequence>MGFKVFLFLGLLSAIVLLISSNVAARDLAETSTEEANKETNGVNDAKYGDDRGGWGGGHEGGWRGPGGGYEGGRGGGYRGGGGRGYGYYHGCCSGGVLSYVMRERILMLTLKLSLTTGVAYACVANNVYLNYLLMF</sequence>
<gene>
    <name evidence="3" type="ORF">CFOL_v3_05928</name>
</gene>
<dbReference type="STRING" id="3775.A0A1Q3B3E8"/>
<keyword evidence="4" id="KW-1185">Reference proteome</keyword>
<accession>A0A1Q3B3E8</accession>
<feature type="region of interest" description="Disordered" evidence="1">
    <location>
        <begin position="31"/>
        <end position="50"/>
    </location>
</feature>
<evidence type="ECO:0000256" key="2">
    <source>
        <dbReference type="SAM" id="SignalP"/>
    </source>
</evidence>
<reference evidence="4" key="1">
    <citation type="submission" date="2016-04" db="EMBL/GenBank/DDBJ databases">
        <title>Cephalotus genome sequencing.</title>
        <authorList>
            <person name="Fukushima K."/>
            <person name="Hasebe M."/>
            <person name="Fang X."/>
        </authorList>
    </citation>
    <scope>NUCLEOTIDE SEQUENCE [LARGE SCALE GENOMIC DNA]</scope>
    <source>
        <strain evidence="4">cv. St1</strain>
    </source>
</reference>
<proteinExistence type="predicted"/>
<dbReference type="Pfam" id="PF07172">
    <property type="entry name" value="GRP"/>
    <property type="match status" value="1"/>
</dbReference>
<dbReference type="AlphaFoldDB" id="A0A1Q3B3E8"/>